<dbReference type="Proteomes" id="UP001250662">
    <property type="component" value="Unassembled WGS sequence"/>
</dbReference>
<organism evidence="1 2">
    <name type="scientific">Croceitalea vernalis</name>
    <dbReference type="NCBI Taxonomy" id="3075599"/>
    <lineage>
        <taxon>Bacteria</taxon>
        <taxon>Pseudomonadati</taxon>
        <taxon>Bacteroidota</taxon>
        <taxon>Flavobacteriia</taxon>
        <taxon>Flavobacteriales</taxon>
        <taxon>Flavobacteriaceae</taxon>
        <taxon>Croceitalea</taxon>
    </lineage>
</organism>
<sequence>MDFKTGTFEFTTTVDGDEVTTTFERTNDIEVDYFKGRQDSSTVKWINDCEYILKRINPKSRAEEKPIHIKILTTTNSSYTFEFNTVGDAKKLRGTAIKKH</sequence>
<name>A0ABU3BH01_9FLAO</name>
<comment type="caution">
    <text evidence="1">The sequence shown here is derived from an EMBL/GenBank/DDBJ whole genome shotgun (WGS) entry which is preliminary data.</text>
</comment>
<accession>A0ABU3BH01</accession>
<dbReference type="EMBL" id="JAVRHU010000002">
    <property type="protein sequence ID" value="MDT0621414.1"/>
    <property type="molecule type" value="Genomic_DNA"/>
</dbReference>
<proteinExistence type="predicted"/>
<reference evidence="1 2" key="1">
    <citation type="submission" date="2023-09" db="EMBL/GenBank/DDBJ databases">
        <authorList>
            <person name="Rey-Velasco X."/>
        </authorList>
    </citation>
    <scope>NUCLEOTIDE SEQUENCE [LARGE SCALE GENOMIC DNA]</scope>
    <source>
        <strain evidence="1 2">P007</strain>
    </source>
</reference>
<evidence type="ECO:0000313" key="1">
    <source>
        <dbReference type="EMBL" id="MDT0621414.1"/>
    </source>
</evidence>
<dbReference type="RefSeq" id="WP_311385059.1">
    <property type="nucleotide sequence ID" value="NZ_JAVRHU010000002.1"/>
</dbReference>
<evidence type="ECO:0000313" key="2">
    <source>
        <dbReference type="Proteomes" id="UP001250662"/>
    </source>
</evidence>
<keyword evidence="2" id="KW-1185">Reference proteome</keyword>
<gene>
    <name evidence="1" type="ORF">RM520_07250</name>
</gene>
<protein>
    <submittedName>
        <fullName evidence="1">DNA topoisomerase IV</fullName>
    </submittedName>
</protein>